<evidence type="ECO:0000313" key="5">
    <source>
        <dbReference type="EMBL" id="PNJ03346.1"/>
    </source>
</evidence>
<feature type="region of interest" description="Disordered" evidence="3">
    <location>
        <begin position="409"/>
        <end position="435"/>
    </location>
</feature>
<keyword evidence="1" id="KW-0433">Leucine-rich repeat</keyword>
<evidence type="ECO:0000256" key="2">
    <source>
        <dbReference type="ARBA" id="ARBA00022737"/>
    </source>
</evidence>
<feature type="region of interest" description="Disordered" evidence="3">
    <location>
        <begin position="465"/>
        <end position="496"/>
    </location>
</feature>
<name>A0A2J8R4D0_PONAB</name>
<protein>
    <submittedName>
        <fullName evidence="5">LRCH3 isoform 4</fullName>
    </submittedName>
</protein>
<dbReference type="InterPro" id="IPR001715">
    <property type="entry name" value="CH_dom"/>
</dbReference>
<gene>
    <name evidence="5" type="ORF">CR201_G0054176</name>
</gene>
<dbReference type="SUPFAM" id="SSF52058">
    <property type="entry name" value="L domain-like"/>
    <property type="match status" value="1"/>
</dbReference>
<reference evidence="5" key="1">
    <citation type="submission" date="2017-12" db="EMBL/GenBank/DDBJ databases">
        <title>High-resolution comparative analysis of great ape genomes.</title>
        <authorList>
            <person name="Pollen A."/>
            <person name="Hastie A."/>
            <person name="Hormozdiari F."/>
            <person name="Dougherty M."/>
            <person name="Liu R."/>
            <person name="Chaisson M."/>
            <person name="Hoppe E."/>
            <person name="Hill C."/>
            <person name="Pang A."/>
            <person name="Hillier L."/>
            <person name="Baker C."/>
            <person name="Armstrong J."/>
            <person name="Shendure J."/>
            <person name="Paten B."/>
            <person name="Wilson R."/>
            <person name="Chao H."/>
            <person name="Schneider V."/>
            <person name="Ventura M."/>
            <person name="Kronenberg Z."/>
            <person name="Murali S."/>
            <person name="Gordon D."/>
            <person name="Cantsilieris S."/>
            <person name="Munson K."/>
            <person name="Nelson B."/>
            <person name="Raja A."/>
            <person name="Underwood J."/>
            <person name="Diekhans M."/>
            <person name="Fiddes I."/>
            <person name="Haussler D."/>
            <person name="Eichler E."/>
        </authorList>
    </citation>
    <scope>NUCLEOTIDE SEQUENCE [LARGE SCALE GENOMIC DNA]</scope>
    <source>
        <strain evidence="5">Susie</strain>
    </source>
</reference>
<feature type="region of interest" description="Disordered" evidence="3">
    <location>
        <begin position="355"/>
        <end position="386"/>
    </location>
</feature>
<dbReference type="SUPFAM" id="SSF47576">
    <property type="entry name" value="Calponin-homology domain, CH-domain"/>
    <property type="match status" value="1"/>
</dbReference>
<evidence type="ECO:0000256" key="1">
    <source>
        <dbReference type="ARBA" id="ARBA00022614"/>
    </source>
</evidence>
<dbReference type="FunFam" id="1.10.418.10:FF:000021">
    <property type="entry name" value="Leucine-rich repeat and calponin homology domain-containing protein 1 isoform 3"/>
    <property type="match status" value="1"/>
</dbReference>
<dbReference type="PANTHER" id="PTHR48051">
    <property type="match status" value="1"/>
</dbReference>
<dbReference type="Pfam" id="PF00307">
    <property type="entry name" value="CH"/>
    <property type="match status" value="1"/>
</dbReference>
<keyword evidence="2" id="KW-0677">Repeat</keyword>
<dbReference type="PANTHER" id="PTHR48051:SF44">
    <property type="entry name" value="LEUCINE RICH REPEATS AND CALPONIN HOMOLOGY DOMAIN CONTAINING 3"/>
    <property type="match status" value="1"/>
</dbReference>
<dbReference type="AlphaFoldDB" id="A0A2J8R4D0"/>
<sequence length="621" mass="68576">MAAAGLVAVAAAAEYSGTVASGGNLPGVHCGPSSGAGPGFGPGSWSRSLDRALEEASVTGVLSLSGRKLREFPRGAANHDLTDTTRAELAELPLIRLDFSCNKITTIPVCYRNLRHLQTITLDNNPLQSPPAQICIKGKIHIFKYLNIQACKIAPDLPDYDRRPLGFGSCHEELYSSRPYGALDSGFNSVDSGDKRWSGNEPTDEFSDLPLRVAEITKEQRLRRESQYQENRGSLVVTNGEHDLDQIDYIDSCTAEEEEAEGSPVKPVAIREFQKTEDMRRYLHQNRVPVEPSSLLSLSASHNQLSHTDLELHRRREQLVERTRREAQLAALQYEEEKIRTKQIQRDAVLDFVKQKASQSPQKQHPLLDGVDGECPFPSRRSQHTDDSTLLVSLSGLNQVGCAATLPHSSAFTPRKSDDRPNALLSSPTTETVHHSPAYSFPAAIQRNQPQRPESFLFRAGVRAETNKGHASPLPPSAAPTTDPTDSITRQNSRQREEELKLIDQLRKHIEYRLKVSLPCDLGAALTDGVVLCHLANHVRPRSVPSIHVPSPAVPKLTMAKCRRNVENFLEACRKIGVPQEQLCLPLHILEEKGLSQVAVTVQALLELAPPKQQQHQLSAV</sequence>
<dbReference type="InterPro" id="IPR036872">
    <property type="entry name" value="CH_dom_sf"/>
</dbReference>
<evidence type="ECO:0000256" key="3">
    <source>
        <dbReference type="SAM" id="MobiDB-lite"/>
    </source>
</evidence>
<dbReference type="Gene3D" id="3.80.10.10">
    <property type="entry name" value="Ribonuclease Inhibitor"/>
    <property type="match status" value="1"/>
</dbReference>
<dbReference type="Gene3D" id="1.10.418.10">
    <property type="entry name" value="Calponin-like domain"/>
    <property type="match status" value="1"/>
</dbReference>
<dbReference type="InterPro" id="IPR050216">
    <property type="entry name" value="LRR_domain-containing"/>
</dbReference>
<dbReference type="PROSITE" id="PS50021">
    <property type="entry name" value="CH"/>
    <property type="match status" value="1"/>
</dbReference>
<dbReference type="GO" id="GO:0005737">
    <property type="term" value="C:cytoplasm"/>
    <property type="evidence" value="ECO:0007669"/>
    <property type="project" value="TreeGrafter"/>
</dbReference>
<dbReference type="CDD" id="cd21272">
    <property type="entry name" value="CH_LRCH3"/>
    <property type="match status" value="1"/>
</dbReference>
<organism evidence="5">
    <name type="scientific">Pongo abelii</name>
    <name type="common">Sumatran orangutan</name>
    <name type="synonym">Pongo pygmaeus abelii</name>
    <dbReference type="NCBI Taxonomy" id="9601"/>
    <lineage>
        <taxon>Eukaryota</taxon>
        <taxon>Metazoa</taxon>
        <taxon>Chordata</taxon>
        <taxon>Craniata</taxon>
        <taxon>Vertebrata</taxon>
        <taxon>Euteleostomi</taxon>
        <taxon>Mammalia</taxon>
        <taxon>Eutheria</taxon>
        <taxon>Euarchontoglires</taxon>
        <taxon>Primates</taxon>
        <taxon>Haplorrhini</taxon>
        <taxon>Catarrhini</taxon>
        <taxon>Hominidae</taxon>
        <taxon>Pongo</taxon>
    </lineage>
</organism>
<proteinExistence type="predicted"/>
<dbReference type="EMBL" id="NDHI03003764">
    <property type="protein sequence ID" value="PNJ03346.1"/>
    <property type="molecule type" value="Genomic_DNA"/>
</dbReference>
<comment type="caution">
    <text evidence="5">The sequence shown here is derived from an EMBL/GenBank/DDBJ whole genome shotgun (WGS) entry which is preliminary data.</text>
</comment>
<evidence type="ECO:0000259" key="4">
    <source>
        <dbReference type="PROSITE" id="PS50021"/>
    </source>
</evidence>
<dbReference type="InterPro" id="IPR032675">
    <property type="entry name" value="LRR_dom_sf"/>
</dbReference>
<dbReference type="SMART" id="SM00033">
    <property type="entry name" value="CH"/>
    <property type="match status" value="1"/>
</dbReference>
<accession>A0A2J8R4D0</accession>
<feature type="domain" description="Calponin-homology (CH)" evidence="4">
    <location>
        <begin position="496"/>
        <end position="609"/>
    </location>
</feature>